<evidence type="ECO:0000313" key="5">
    <source>
        <dbReference type="Proteomes" id="UP000230790"/>
    </source>
</evidence>
<accession>A0A2M8QA47</accession>
<feature type="transmembrane region" description="Helical" evidence="3">
    <location>
        <begin position="171"/>
        <end position="189"/>
    </location>
</feature>
<feature type="transmembrane region" description="Helical" evidence="3">
    <location>
        <begin position="101"/>
        <end position="119"/>
    </location>
</feature>
<keyword evidence="3" id="KW-1133">Transmembrane helix</keyword>
<dbReference type="InterPro" id="IPR003784">
    <property type="entry name" value="BioY"/>
</dbReference>
<evidence type="ECO:0000256" key="1">
    <source>
        <dbReference type="ARBA" id="ARBA00010692"/>
    </source>
</evidence>
<feature type="transmembrane region" description="Helical" evidence="3">
    <location>
        <begin position="131"/>
        <end position="151"/>
    </location>
</feature>
<protein>
    <recommendedName>
        <fullName evidence="2">Biotin transporter</fullName>
    </recommendedName>
</protein>
<reference evidence="4 5" key="1">
    <citation type="submission" date="2017-11" db="EMBL/GenBank/DDBJ databases">
        <title>Evolution of Phototrophy in the Chloroflexi Phylum Driven by Horizontal Gene Transfer.</title>
        <authorList>
            <person name="Ward L.M."/>
            <person name="Hemp J."/>
            <person name="Shih P.M."/>
            <person name="Mcglynn S.E."/>
            <person name="Fischer W."/>
        </authorList>
    </citation>
    <scope>NUCLEOTIDE SEQUENCE [LARGE SCALE GENOMIC DNA]</scope>
    <source>
        <strain evidence="4">JP3_7</strain>
    </source>
</reference>
<gene>
    <name evidence="4" type="ORF">CUN48_12600</name>
</gene>
<dbReference type="Pfam" id="PF02632">
    <property type="entry name" value="BioY"/>
    <property type="match status" value="1"/>
</dbReference>
<dbReference type="PIRSF" id="PIRSF016661">
    <property type="entry name" value="BioY"/>
    <property type="match status" value="1"/>
</dbReference>
<dbReference type="GO" id="GO:0015225">
    <property type="term" value="F:biotin transmembrane transporter activity"/>
    <property type="evidence" value="ECO:0007669"/>
    <property type="project" value="UniProtKB-UniRule"/>
</dbReference>
<dbReference type="Proteomes" id="UP000230790">
    <property type="component" value="Unassembled WGS sequence"/>
</dbReference>
<evidence type="ECO:0000256" key="3">
    <source>
        <dbReference type="SAM" id="Phobius"/>
    </source>
</evidence>
<dbReference type="Gene3D" id="1.10.1760.20">
    <property type="match status" value="1"/>
</dbReference>
<comment type="caution">
    <text evidence="4">The sequence shown here is derived from an EMBL/GenBank/DDBJ whole genome shotgun (WGS) entry which is preliminary data.</text>
</comment>
<dbReference type="EMBL" id="PGTN01000111">
    <property type="protein sequence ID" value="PJF46677.1"/>
    <property type="molecule type" value="Genomic_DNA"/>
</dbReference>
<sequence length="192" mass="20210">MLSANYPTLAQTLFPHARAGLRRDAAMVLLGSWLVAALAQIVIPLQPVPITGQTLGVLLVGAALGWRRGALALVAYVLQGAAGLPFFAGGASGVTRLLGPTGGYLIGFIFAAALTGWLSERGWDRRFWGTLLAMALGNAIIYTIGIPWLAQFVGWPRALEVGLLPFLPGDVIKAALAALALPGAWVFIARRQ</sequence>
<dbReference type="GO" id="GO:0005886">
    <property type="term" value="C:plasma membrane"/>
    <property type="evidence" value="ECO:0007669"/>
    <property type="project" value="UniProtKB-SubCell"/>
</dbReference>
<evidence type="ECO:0000256" key="2">
    <source>
        <dbReference type="PIRNR" id="PIRNR016661"/>
    </source>
</evidence>
<comment type="subcellular location">
    <subcellularLocation>
        <location evidence="2">Cell membrane</location>
        <topology evidence="2">Multi-pass membrane protein</topology>
    </subcellularLocation>
</comment>
<proteinExistence type="inferred from homology"/>
<feature type="transmembrane region" description="Helical" evidence="3">
    <location>
        <begin position="25"/>
        <end position="43"/>
    </location>
</feature>
<organism evidence="4 5">
    <name type="scientific">Candidatus Thermofonsia Clade 3 bacterium</name>
    <dbReference type="NCBI Taxonomy" id="2364212"/>
    <lineage>
        <taxon>Bacteria</taxon>
        <taxon>Bacillati</taxon>
        <taxon>Chloroflexota</taxon>
        <taxon>Candidatus Thermofontia</taxon>
        <taxon>Candidatus Thermofonsia Clade 3</taxon>
    </lineage>
</organism>
<keyword evidence="2 3" id="KW-0472">Membrane</keyword>
<keyword evidence="2" id="KW-0813">Transport</keyword>
<dbReference type="PANTHER" id="PTHR34295:SF1">
    <property type="entry name" value="BIOTIN TRANSPORTER BIOY"/>
    <property type="match status" value="1"/>
</dbReference>
<dbReference type="AlphaFoldDB" id="A0A2M8QA47"/>
<dbReference type="PANTHER" id="PTHR34295">
    <property type="entry name" value="BIOTIN TRANSPORTER BIOY"/>
    <property type="match status" value="1"/>
</dbReference>
<name>A0A2M8QA47_9CHLR</name>
<keyword evidence="3" id="KW-0812">Transmembrane</keyword>
<keyword evidence="2" id="KW-1003">Cell membrane</keyword>
<evidence type="ECO:0000313" key="4">
    <source>
        <dbReference type="EMBL" id="PJF46677.1"/>
    </source>
</evidence>
<comment type="similarity">
    <text evidence="1 2">Belongs to the BioY family.</text>
</comment>
<feature type="transmembrane region" description="Helical" evidence="3">
    <location>
        <begin position="73"/>
        <end position="95"/>
    </location>
</feature>
<feature type="transmembrane region" description="Helical" evidence="3">
    <location>
        <begin position="49"/>
        <end position="66"/>
    </location>
</feature>